<sequence>MNKSSAEKIIPIMVVNIMLITLLISNANADHQKEFFQDAIRNPTTDNAGAIFSDTIPNELEKVIETSVNGMDVHTDSEDLADDVLFGIFDTVENQIFGDNITRVSEKFGDRIFQLVTNIISKAIEASLDIFNP</sequence>
<dbReference type="RefSeq" id="WP_179370709.1">
    <property type="nucleotide sequence ID" value="NZ_CP026995.1"/>
</dbReference>
<dbReference type="AlphaFoldDB" id="A0A7D5M7H2"/>
<dbReference type="GeneID" id="56067828"/>
<proteinExistence type="predicted"/>
<reference evidence="1 2" key="1">
    <citation type="submission" date="2018-02" db="EMBL/GenBank/DDBJ databases">
        <title>Complete genome of Nitrosopumilus ureaphilus PS0.</title>
        <authorList>
            <person name="Qin W."/>
            <person name="Zheng Y."/>
            <person name="Stahl D.A."/>
        </authorList>
    </citation>
    <scope>NUCLEOTIDE SEQUENCE [LARGE SCALE GENOMIC DNA]</scope>
    <source>
        <strain evidence="1 2">PS0</strain>
    </source>
</reference>
<accession>A0A7D5M7H2</accession>
<organism evidence="1 2">
    <name type="scientific">Nitrosopumilus ureiphilus</name>
    <dbReference type="NCBI Taxonomy" id="1470067"/>
    <lineage>
        <taxon>Archaea</taxon>
        <taxon>Nitrososphaerota</taxon>
        <taxon>Nitrososphaeria</taxon>
        <taxon>Nitrosopumilales</taxon>
        <taxon>Nitrosopumilaceae</taxon>
        <taxon>Nitrosopumilus</taxon>
    </lineage>
</organism>
<dbReference type="EMBL" id="CP026995">
    <property type="protein sequence ID" value="QLH06847.1"/>
    <property type="molecule type" value="Genomic_DNA"/>
</dbReference>
<dbReference type="Proteomes" id="UP000509478">
    <property type="component" value="Chromosome"/>
</dbReference>
<dbReference type="KEGG" id="nue:C5F50_06975"/>
<keyword evidence="2" id="KW-1185">Reference proteome</keyword>
<evidence type="ECO:0000313" key="1">
    <source>
        <dbReference type="EMBL" id="QLH06847.1"/>
    </source>
</evidence>
<gene>
    <name evidence="1" type="ORF">C5F50_06975</name>
</gene>
<evidence type="ECO:0000313" key="2">
    <source>
        <dbReference type="Proteomes" id="UP000509478"/>
    </source>
</evidence>
<name>A0A7D5M7H2_9ARCH</name>
<protein>
    <submittedName>
        <fullName evidence="1">Uncharacterized protein</fullName>
    </submittedName>
</protein>